<reference evidence="1 2" key="1">
    <citation type="journal article" date="2014" name="ISME J.">
        <title>Candidatus Competibacter-lineage genomes retrieved from metagenomes reveal functional metabolic diversity.</title>
        <authorList>
            <person name="McIlroy S.J."/>
            <person name="Albertsen M."/>
            <person name="Andresen E.K."/>
            <person name="Saunders A.M."/>
            <person name="Kristiansen R."/>
            <person name="Stokholm-Bjerregaard M."/>
            <person name="Nielsen K.L."/>
            <person name="Nielsen P.H."/>
        </authorList>
    </citation>
    <scope>NUCLEOTIDE SEQUENCE [LARGE SCALE GENOMIC DNA]</scope>
    <source>
        <strain evidence="1 2">Run_B_J11</strain>
    </source>
</reference>
<gene>
    <name evidence="1" type="ORF">BN874_410009</name>
</gene>
<dbReference type="Proteomes" id="UP000019184">
    <property type="component" value="Unassembled WGS sequence"/>
</dbReference>
<evidence type="ECO:0000313" key="1">
    <source>
        <dbReference type="EMBL" id="CDH46286.1"/>
    </source>
</evidence>
<dbReference type="RefSeq" id="WP_034434917.1">
    <property type="nucleotide sequence ID" value="NZ_CBTK010000256.1"/>
</dbReference>
<organism evidence="1 2">
    <name type="scientific">Candidatus Contendobacter odensis Run_B_J11</name>
    <dbReference type="NCBI Taxonomy" id="1400861"/>
    <lineage>
        <taxon>Bacteria</taxon>
        <taxon>Pseudomonadati</taxon>
        <taxon>Pseudomonadota</taxon>
        <taxon>Gammaproteobacteria</taxon>
        <taxon>Candidatus Competibacteraceae</taxon>
        <taxon>Candidatus Contendibacter</taxon>
    </lineage>
</organism>
<dbReference type="OrthoDB" id="9912723at2"/>
<dbReference type="AlphaFoldDB" id="A0A7U7GDA3"/>
<evidence type="ECO:0000313" key="2">
    <source>
        <dbReference type="Proteomes" id="UP000019184"/>
    </source>
</evidence>
<keyword evidence="2" id="KW-1185">Reference proteome</keyword>
<dbReference type="EMBL" id="CBTK010000256">
    <property type="protein sequence ID" value="CDH46286.1"/>
    <property type="molecule type" value="Genomic_DNA"/>
</dbReference>
<comment type="caution">
    <text evidence="1">The sequence shown here is derived from an EMBL/GenBank/DDBJ whole genome shotgun (WGS) entry which is preliminary data.</text>
</comment>
<accession>A0A7U7GDA3</accession>
<sequence length="133" mass="14520">MPLLLSGLPRYFATYGGRAGLLLVVPLLLGVDDSYLREIEDEVKRQATTLTTDLSPSGSAATATATDTSVDRLTPELDLAAFEQALRKSLPGTYTLYQQLNPAGRQQVYEFYRDDNRLANISGRVTQLLGGKP</sequence>
<name>A0A7U7GDA3_9GAMM</name>
<proteinExistence type="predicted"/>
<protein>
    <submittedName>
        <fullName evidence="1">Uncharacterized protein</fullName>
    </submittedName>
</protein>